<proteinExistence type="predicted"/>
<dbReference type="PANTHER" id="PTHR23404">
    <property type="entry name" value="MOLYBDOPTERIN SYNTHASE RELATED"/>
    <property type="match status" value="1"/>
</dbReference>
<dbReference type="AlphaFoldDB" id="A0A6H9WHS3"/>
<dbReference type="OrthoDB" id="9794429at2"/>
<dbReference type="RefSeq" id="WP_158027397.1">
    <property type="nucleotide sequence ID" value="NZ_BMHG01000001.1"/>
</dbReference>
<dbReference type="EMBL" id="WBJY01000001">
    <property type="protein sequence ID" value="KAB1648843.1"/>
    <property type="molecule type" value="Genomic_DNA"/>
</dbReference>
<dbReference type="CDD" id="cd00756">
    <property type="entry name" value="MoaE"/>
    <property type="match status" value="1"/>
</dbReference>
<protein>
    <submittedName>
        <fullName evidence="1">Molybdenum cofactor biosynthesis protein MoaE</fullName>
    </submittedName>
</protein>
<dbReference type="InterPro" id="IPR036563">
    <property type="entry name" value="MoaE_sf"/>
</dbReference>
<dbReference type="InterPro" id="IPR003448">
    <property type="entry name" value="Mopterin_biosynth_MoaE"/>
</dbReference>
<comment type="caution">
    <text evidence="1">The sequence shown here is derived from an EMBL/GenBank/DDBJ whole genome shotgun (WGS) entry which is preliminary data.</text>
</comment>
<dbReference type="Gene3D" id="3.90.1170.40">
    <property type="entry name" value="Molybdopterin biosynthesis MoaE subunit"/>
    <property type="match status" value="1"/>
</dbReference>
<keyword evidence="2" id="KW-1185">Reference proteome</keyword>
<organism evidence="1 2">
    <name type="scientific">Pseudoclavibacter endophyticus</name>
    <dbReference type="NCBI Taxonomy" id="1778590"/>
    <lineage>
        <taxon>Bacteria</taxon>
        <taxon>Bacillati</taxon>
        <taxon>Actinomycetota</taxon>
        <taxon>Actinomycetes</taxon>
        <taxon>Micrococcales</taxon>
        <taxon>Microbacteriaceae</taxon>
        <taxon>Pseudoclavibacter</taxon>
    </lineage>
</organism>
<evidence type="ECO:0000313" key="2">
    <source>
        <dbReference type="Proteomes" id="UP000431744"/>
    </source>
</evidence>
<dbReference type="Pfam" id="PF02391">
    <property type="entry name" value="MoaE"/>
    <property type="match status" value="1"/>
</dbReference>
<gene>
    <name evidence="1" type="ORF">F8O04_00620</name>
</gene>
<dbReference type="GO" id="GO:0006777">
    <property type="term" value="P:Mo-molybdopterin cofactor biosynthetic process"/>
    <property type="evidence" value="ECO:0007669"/>
    <property type="project" value="InterPro"/>
</dbReference>
<dbReference type="SUPFAM" id="SSF54690">
    <property type="entry name" value="Molybdopterin synthase subunit MoaE"/>
    <property type="match status" value="1"/>
</dbReference>
<reference evidence="1 2" key="1">
    <citation type="submission" date="2019-09" db="EMBL/GenBank/DDBJ databases">
        <title>Phylogeny of genus Pseudoclavibacter and closely related genus.</title>
        <authorList>
            <person name="Li Y."/>
        </authorList>
    </citation>
    <scope>NUCLEOTIDE SEQUENCE [LARGE SCALE GENOMIC DNA]</scope>
    <source>
        <strain evidence="1 2">EGI 60007</strain>
    </source>
</reference>
<name>A0A6H9WHS3_9MICO</name>
<dbReference type="Proteomes" id="UP000431744">
    <property type="component" value="Unassembled WGS sequence"/>
</dbReference>
<evidence type="ECO:0000313" key="1">
    <source>
        <dbReference type="EMBL" id="KAB1648843.1"/>
    </source>
</evidence>
<accession>A0A6H9WHS3</accession>
<sequence>MTVAIAAISSEPLDVAAHLAAVADAHAGATASFVGTVRDHDPEADGTVTTLDYSAHPDAERVLARIAADLDRDGARLAVTHRIGTLDVGDLAIVAAVSTAHRAEAFDLCRELVERVKAELPVWKRQHTEDGTTHWVGMA</sequence>